<dbReference type="Proteomes" id="UP001239994">
    <property type="component" value="Unassembled WGS sequence"/>
</dbReference>
<dbReference type="Gene3D" id="2.40.50.40">
    <property type="match status" value="1"/>
</dbReference>
<gene>
    <name evidence="5" type="ORF">P4O66_013365</name>
</gene>
<protein>
    <recommendedName>
        <fullName evidence="4">Chromo domain-containing protein</fullName>
    </recommendedName>
</protein>
<evidence type="ECO:0000256" key="1">
    <source>
        <dbReference type="ARBA" id="ARBA00004123"/>
    </source>
</evidence>
<keyword evidence="3" id="KW-0472">Membrane</keyword>
<organism evidence="5 6">
    <name type="scientific">Electrophorus voltai</name>
    <dbReference type="NCBI Taxonomy" id="2609070"/>
    <lineage>
        <taxon>Eukaryota</taxon>
        <taxon>Metazoa</taxon>
        <taxon>Chordata</taxon>
        <taxon>Craniata</taxon>
        <taxon>Vertebrata</taxon>
        <taxon>Euteleostomi</taxon>
        <taxon>Actinopterygii</taxon>
        <taxon>Neopterygii</taxon>
        <taxon>Teleostei</taxon>
        <taxon>Ostariophysi</taxon>
        <taxon>Gymnotiformes</taxon>
        <taxon>Gymnotoidei</taxon>
        <taxon>Gymnotidae</taxon>
        <taxon>Electrophorus</taxon>
    </lineage>
</organism>
<dbReference type="SUPFAM" id="SSF54160">
    <property type="entry name" value="Chromo domain-like"/>
    <property type="match status" value="1"/>
</dbReference>
<keyword evidence="3" id="KW-0812">Transmembrane</keyword>
<comment type="subcellular location">
    <subcellularLocation>
        <location evidence="1">Nucleus</location>
    </subcellularLocation>
</comment>
<dbReference type="GO" id="GO:0005634">
    <property type="term" value="C:nucleus"/>
    <property type="evidence" value="ECO:0007669"/>
    <property type="project" value="UniProtKB-SubCell"/>
</dbReference>
<evidence type="ECO:0000313" key="5">
    <source>
        <dbReference type="EMBL" id="KAK1791352.1"/>
    </source>
</evidence>
<evidence type="ECO:0000259" key="4">
    <source>
        <dbReference type="PROSITE" id="PS50013"/>
    </source>
</evidence>
<keyword evidence="6" id="KW-1185">Reference proteome</keyword>
<dbReference type="EMBL" id="JAROKS010000020">
    <property type="protein sequence ID" value="KAK1791352.1"/>
    <property type="molecule type" value="Genomic_DNA"/>
</dbReference>
<feature type="non-terminal residue" evidence="5">
    <location>
        <position position="711"/>
    </location>
</feature>
<dbReference type="InterPro" id="IPR016197">
    <property type="entry name" value="Chromo-like_dom_sf"/>
</dbReference>
<accession>A0AAD8Z1R3</accession>
<dbReference type="InterPro" id="IPR000953">
    <property type="entry name" value="Chromo/chromo_shadow_dom"/>
</dbReference>
<comment type="caution">
    <text evidence="5">The sequence shown here is derived from an EMBL/GenBank/DDBJ whole genome shotgun (WGS) entry which is preliminary data.</text>
</comment>
<sequence>PLDDVSPGIAPPPPNNFDGTSVYAVHQILDSKRRGGILHYLEDWEGYGPEEQSWVPAKDILDKGLLADNHRQFPDRPARCPRGHPRSVSSSGCVLVVSVPVAVPPDLPDPLLAGAAMPLDLLDPLLTGPPGRATECCSRAPGRAQSQDTSQLVSGVEEATPHVPMPHARPVPMPHAGPIHRVVPHDSPVPKTAATGGLPEMLRTLLVTPCSLPVTPTTSQSHVTPLLPEAAALAPITAPVSAHCLLLFPQLLFCLLLFLVLSMLLSIPPYLFVTMLKPVTLPCGISIPLPVPVPISMPVVCFPPVPVPDQVSVPISSPSHISSFIPFPHLAPVPPLAPTPVPVHGLSQVSYMPLVLSQTLPMAVPQDLILIIILHSVPSIGDTPLSVPVSGIEDVSLQDPVSGIENVTLSVPVSSIEDAPSHILVVTQAVLLSVFDANQTIAFPTSILEATVHKLGSDNGFAMLCSPDGLPNCLPECLFPAQYTNSIEEGTTPSPVPSMEDIAKSLDHCVEDATLLAVPWVEDVGRPSIPSKSNAALPPHNIGGFTVQSSSWCQEILPLKSFVHGVENATLFPMFSTKGAILSPISRAVKVALPYAPGRTNVPLDQLDPQPLATTVVQSRIHNCVGSCKYLNLRWLLFALQPALPSALRPVPASMLKSGPPNRPIPVITPQGSPLPLMAASVGPPVMLRTLAPPTAGQQLLRPHCWPPRPQ</sequence>
<reference evidence="5" key="1">
    <citation type="submission" date="2023-03" db="EMBL/GenBank/DDBJ databases">
        <title>Electrophorus voltai genome.</title>
        <authorList>
            <person name="Bian C."/>
        </authorList>
    </citation>
    <scope>NUCLEOTIDE SEQUENCE</scope>
    <source>
        <strain evidence="5">CB-2022</strain>
        <tissue evidence="5">Muscle</tissue>
    </source>
</reference>
<dbReference type="Pfam" id="PF00385">
    <property type="entry name" value="Chromo"/>
    <property type="match status" value="1"/>
</dbReference>
<dbReference type="AlphaFoldDB" id="A0AAD8Z1R3"/>
<proteinExistence type="predicted"/>
<feature type="domain" description="Chromo" evidence="4">
    <location>
        <begin position="23"/>
        <end position="60"/>
    </location>
</feature>
<dbReference type="SMART" id="SM00298">
    <property type="entry name" value="CHROMO"/>
    <property type="match status" value="1"/>
</dbReference>
<dbReference type="InterPro" id="IPR023780">
    <property type="entry name" value="Chromo_domain"/>
</dbReference>
<feature type="region of interest" description="Disordered" evidence="2">
    <location>
        <begin position="130"/>
        <end position="151"/>
    </location>
</feature>
<keyword evidence="3" id="KW-1133">Transmembrane helix</keyword>
<evidence type="ECO:0000256" key="3">
    <source>
        <dbReference type="SAM" id="Phobius"/>
    </source>
</evidence>
<feature type="transmembrane region" description="Helical" evidence="3">
    <location>
        <begin position="245"/>
        <end position="267"/>
    </location>
</feature>
<name>A0AAD8Z1R3_9TELE</name>
<evidence type="ECO:0000313" key="6">
    <source>
        <dbReference type="Proteomes" id="UP001239994"/>
    </source>
</evidence>
<evidence type="ECO:0000256" key="2">
    <source>
        <dbReference type="SAM" id="MobiDB-lite"/>
    </source>
</evidence>
<dbReference type="PROSITE" id="PS50013">
    <property type="entry name" value="CHROMO_2"/>
    <property type="match status" value="1"/>
</dbReference>